<proteinExistence type="predicted"/>
<reference evidence="1 2" key="1">
    <citation type="submission" date="2020-09" db="EMBL/GenBank/DDBJ databases">
        <title>Novel species of Mucilaginibacter isolated from a glacier on the Tibetan Plateau.</title>
        <authorList>
            <person name="Liu Q."/>
            <person name="Xin Y.-H."/>
        </authorList>
    </citation>
    <scope>NUCLEOTIDE SEQUENCE [LARGE SCALE GENOMIC DNA]</scope>
    <source>
        <strain evidence="1 2">ZT4R22</strain>
    </source>
</reference>
<name>A0ABR7WRN1_9SPHI</name>
<keyword evidence="2" id="KW-1185">Reference proteome</keyword>
<dbReference type="RefSeq" id="WP_191189608.1">
    <property type="nucleotide sequence ID" value="NZ_JACWMY010000006.1"/>
</dbReference>
<evidence type="ECO:0000313" key="1">
    <source>
        <dbReference type="EMBL" id="MBD1364955.1"/>
    </source>
</evidence>
<sequence>MDADRLRIELFHIIRQANDDQLRDLNVLITDYFNLNKNNAEEWDTMPQFLKDRINEGLRQAEAGLGKPLYKVMEDIRTKYGLY</sequence>
<dbReference type="Proteomes" id="UP000606600">
    <property type="component" value="Unassembled WGS sequence"/>
</dbReference>
<dbReference type="EMBL" id="JACWMY010000006">
    <property type="protein sequence ID" value="MBD1364955.1"/>
    <property type="molecule type" value="Genomic_DNA"/>
</dbReference>
<accession>A0ABR7WRN1</accession>
<evidence type="ECO:0000313" key="2">
    <source>
        <dbReference type="Proteomes" id="UP000606600"/>
    </source>
</evidence>
<gene>
    <name evidence="1" type="ORF">IDJ77_14125</name>
</gene>
<organism evidence="1 2">
    <name type="scientific">Mucilaginibacter pankratovii</name>
    <dbReference type="NCBI Taxonomy" id="2772110"/>
    <lineage>
        <taxon>Bacteria</taxon>
        <taxon>Pseudomonadati</taxon>
        <taxon>Bacteroidota</taxon>
        <taxon>Sphingobacteriia</taxon>
        <taxon>Sphingobacteriales</taxon>
        <taxon>Sphingobacteriaceae</taxon>
        <taxon>Mucilaginibacter</taxon>
    </lineage>
</organism>
<evidence type="ECO:0008006" key="3">
    <source>
        <dbReference type="Google" id="ProtNLM"/>
    </source>
</evidence>
<protein>
    <recommendedName>
        <fullName evidence="3">Addiction module component</fullName>
    </recommendedName>
</protein>
<comment type="caution">
    <text evidence="1">The sequence shown here is derived from an EMBL/GenBank/DDBJ whole genome shotgun (WGS) entry which is preliminary data.</text>
</comment>